<sequence>MAGNSGNLVEEYEINPFTMIILPEVYGSRIYSRVIELEEEFLSPFRPIDIIKKSCKYFGSSYEGRKEGTKQLTGITHKIPIIVDPISSIYFMPTSSPTKPDCIWVAHEHVLFHKKVDAQSTQVTFRNKKRLILPVSHHSFENQVLRTSLLRTKFMQRMKETERKALYLLHGPKFNDSQGYPQANLVSEAFQKE</sequence>
<dbReference type="GO" id="GO:0030420">
    <property type="term" value="P:establishment of competence for transformation"/>
    <property type="evidence" value="ECO:0007669"/>
    <property type="project" value="InterPro"/>
</dbReference>
<dbReference type="OrthoDB" id="2417337at2"/>
<dbReference type="RefSeq" id="WP_125478178.1">
    <property type="nucleotide sequence ID" value="NZ_RSFW01000002.1"/>
</dbReference>
<dbReference type="STRING" id="285983.UB32_14980"/>
<proteinExistence type="predicted"/>
<organism evidence="1 2">
    <name type="scientific">Mesobacillus subterraneus</name>
    <dbReference type="NCBI Taxonomy" id="285983"/>
    <lineage>
        <taxon>Bacteria</taxon>
        <taxon>Bacillati</taxon>
        <taxon>Bacillota</taxon>
        <taxon>Bacilli</taxon>
        <taxon>Bacillales</taxon>
        <taxon>Bacillaceae</taxon>
        <taxon>Mesobacillus</taxon>
    </lineage>
</organism>
<protein>
    <submittedName>
        <fullName evidence="1">Transcriptional regulator</fullName>
    </submittedName>
</protein>
<dbReference type="EMBL" id="RSFW01000002">
    <property type="protein sequence ID" value="RSD29306.1"/>
    <property type="molecule type" value="Genomic_DNA"/>
</dbReference>
<reference evidence="2" key="1">
    <citation type="submission" date="2018-12" db="EMBL/GenBank/DDBJ databases">
        <title>Bacillus chawlae sp. nov., Bacillus glennii sp. nov., and Bacillus saganii sp. nov. Isolated from the Vehicle Assembly Building at Kennedy Space Center where the Viking Spacecraft were Assembled.</title>
        <authorList>
            <person name="Seuylemezian A."/>
            <person name="Vaishampayan P."/>
        </authorList>
    </citation>
    <scope>NUCLEOTIDE SEQUENCE [LARGE SCALE GENOMIC DNA]</scope>
    <source>
        <strain evidence="2">DSM 13966</strain>
    </source>
</reference>
<dbReference type="PIRSF" id="PIRSF011560">
    <property type="entry name" value="ComK"/>
    <property type="match status" value="1"/>
</dbReference>
<comment type="caution">
    <text evidence="1">The sequence shown here is derived from an EMBL/GenBank/DDBJ whole genome shotgun (WGS) entry which is preliminary data.</text>
</comment>
<gene>
    <name evidence="1" type="ORF">EJA10_01260</name>
</gene>
<name>A0A3R9KZ44_9BACI</name>
<evidence type="ECO:0000313" key="2">
    <source>
        <dbReference type="Proteomes" id="UP000279911"/>
    </source>
</evidence>
<dbReference type="Proteomes" id="UP000279911">
    <property type="component" value="Unassembled WGS sequence"/>
</dbReference>
<dbReference type="InterPro" id="IPR010461">
    <property type="entry name" value="ComK"/>
</dbReference>
<accession>A0A3R9KZ44</accession>
<dbReference type="AlphaFoldDB" id="A0A3R9KZ44"/>
<evidence type="ECO:0000313" key="1">
    <source>
        <dbReference type="EMBL" id="RSD29306.1"/>
    </source>
</evidence>
<dbReference type="Pfam" id="PF06338">
    <property type="entry name" value="ComK"/>
    <property type="match status" value="1"/>
</dbReference>